<organism evidence="2 3">
    <name type="scientific">Anaerolinea thermophila (strain DSM 14523 / JCM 11388 / NBRC 100420 / UNI-1)</name>
    <dbReference type="NCBI Taxonomy" id="926569"/>
    <lineage>
        <taxon>Bacteria</taxon>
        <taxon>Bacillati</taxon>
        <taxon>Chloroflexota</taxon>
        <taxon>Anaerolineae</taxon>
        <taxon>Anaerolineales</taxon>
        <taxon>Anaerolineaceae</taxon>
        <taxon>Anaerolinea</taxon>
    </lineage>
</organism>
<feature type="domain" description="Peptidase M28" evidence="1">
    <location>
        <begin position="129"/>
        <end position="328"/>
    </location>
</feature>
<protein>
    <submittedName>
        <fullName evidence="2">M28 family peptidase</fullName>
    </submittedName>
</protein>
<dbReference type="HOGENOM" id="CLU_607866_0_0_0"/>
<dbReference type="RefSeq" id="WP_013560346.1">
    <property type="nucleotide sequence ID" value="NC_014960.1"/>
</dbReference>
<dbReference type="GO" id="GO:0006508">
    <property type="term" value="P:proteolysis"/>
    <property type="evidence" value="ECO:0007669"/>
    <property type="project" value="InterPro"/>
</dbReference>
<dbReference type="EMBL" id="AP012029">
    <property type="protein sequence ID" value="BAJ63973.1"/>
    <property type="molecule type" value="Genomic_DNA"/>
</dbReference>
<dbReference type="PANTHER" id="PTHR12147">
    <property type="entry name" value="METALLOPEPTIDASE M28 FAMILY MEMBER"/>
    <property type="match status" value="1"/>
</dbReference>
<accession>E8N6A9</accession>
<evidence type="ECO:0000259" key="1">
    <source>
        <dbReference type="Pfam" id="PF04389"/>
    </source>
</evidence>
<dbReference type="InterPro" id="IPR045175">
    <property type="entry name" value="M28_fam"/>
</dbReference>
<dbReference type="Pfam" id="PF04389">
    <property type="entry name" value="Peptidase_M28"/>
    <property type="match status" value="1"/>
</dbReference>
<dbReference type="InterPro" id="IPR007484">
    <property type="entry name" value="Peptidase_M28"/>
</dbReference>
<dbReference type="PANTHER" id="PTHR12147:SF26">
    <property type="entry name" value="PEPTIDASE M28 DOMAIN-CONTAINING PROTEIN"/>
    <property type="match status" value="1"/>
</dbReference>
<proteinExistence type="predicted"/>
<gene>
    <name evidence="2" type="ordered locus">ANT_19470</name>
</gene>
<evidence type="ECO:0000313" key="3">
    <source>
        <dbReference type="Proteomes" id="UP000008922"/>
    </source>
</evidence>
<dbReference type="eggNOG" id="COG2234">
    <property type="taxonomic scope" value="Bacteria"/>
</dbReference>
<keyword evidence="3" id="KW-1185">Reference proteome</keyword>
<reference evidence="2 3" key="1">
    <citation type="submission" date="2010-12" db="EMBL/GenBank/DDBJ databases">
        <title>Whole genome sequence of Anaerolinea thermophila UNI-1.</title>
        <authorList>
            <person name="Narita-Yamada S."/>
            <person name="Kishi E."/>
            <person name="Watanabe Y."/>
            <person name="Takasaki K."/>
            <person name="Ankai A."/>
            <person name="Oguchi A."/>
            <person name="Fukui S."/>
            <person name="Takahashi M."/>
            <person name="Yashiro I."/>
            <person name="Hosoyama A."/>
            <person name="Sekiguchi Y."/>
            <person name="Hanada S."/>
            <person name="Fujita N."/>
        </authorList>
    </citation>
    <scope>NUCLEOTIDE SEQUENCE [LARGE SCALE GENOMIC DNA]</scope>
    <source>
        <strain evidence="3">DSM 14523 / JCM 11388 / NBRC 100420 / UNI-1</strain>
    </source>
</reference>
<dbReference type="OrthoDB" id="9762302at2"/>
<dbReference type="Gene3D" id="3.40.630.10">
    <property type="entry name" value="Zn peptidases"/>
    <property type="match status" value="1"/>
</dbReference>
<evidence type="ECO:0000313" key="2">
    <source>
        <dbReference type="EMBL" id="BAJ63973.1"/>
    </source>
</evidence>
<dbReference type="STRING" id="926569.ANT_19470"/>
<dbReference type="SUPFAM" id="SSF53187">
    <property type="entry name" value="Zn-dependent exopeptidases"/>
    <property type="match status" value="1"/>
</dbReference>
<dbReference type="AlphaFoldDB" id="E8N6A9"/>
<dbReference type="GO" id="GO:0008235">
    <property type="term" value="F:metalloexopeptidase activity"/>
    <property type="evidence" value="ECO:0007669"/>
    <property type="project" value="InterPro"/>
</dbReference>
<dbReference type="KEGG" id="atm:ANT_19470"/>
<dbReference type="InParanoid" id="E8N6A9"/>
<dbReference type="Proteomes" id="UP000008922">
    <property type="component" value="Chromosome"/>
</dbReference>
<sequence>MALHSFFYRLFYVIAFFTFLLLPVSPGAITRNIPVQDLPLCTVSPEVSQILSLTSKENWSRWIRQLSGSEAVQIRGENYRITTRYSSALFSGNIHAQAYEYIRQWLLLWYPKEWIAEQSFQFSGETWKNLILTIPGSAHPEEFLLATAHLDSISPDPLRLAPGAEDNASGVATLLEMARIFRHYRFDRTIRLIWFTGEEQGLIGSKAYVRDYGTSGVAGVLNFDMFGYDQDGDGCFEIHTGTLPQSKPLGKCMVSLISAYNLNLKTDLIDGYNMTFSDHASFWETDIPAIEVLENHFYNAPTSGCAGKRDQNPNYHTIHDTIEEINLPVGFAIAQAGIATIASLAGVESPCFQQIPQLQVRVLQGLPHLEWTEVEHASHYRLLHAHPGCYSTGNMITETPLLHWEGSEEVFPLAGYMVEAISPEGCTSFPSHCVWASSAFQQKNPVPTKR</sequence>
<name>E8N6A9_ANATU</name>